<proteinExistence type="predicted"/>
<reference evidence="1" key="1">
    <citation type="journal article" date="2023" name="Mol. Phylogenet. Evol.">
        <title>Genome-scale phylogeny and comparative genomics of the fungal order Sordariales.</title>
        <authorList>
            <person name="Hensen N."/>
            <person name="Bonometti L."/>
            <person name="Westerberg I."/>
            <person name="Brannstrom I.O."/>
            <person name="Guillou S."/>
            <person name="Cros-Aarteil S."/>
            <person name="Calhoun S."/>
            <person name="Haridas S."/>
            <person name="Kuo A."/>
            <person name="Mondo S."/>
            <person name="Pangilinan J."/>
            <person name="Riley R."/>
            <person name="LaButti K."/>
            <person name="Andreopoulos B."/>
            <person name="Lipzen A."/>
            <person name="Chen C."/>
            <person name="Yan M."/>
            <person name="Daum C."/>
            <person name="Ng V."/>
            <person name="Clum A."/>
            <person name="Steindorff A."/>
            <person name="Ohm R.A."/>
            <person name="Martin F."/>
            <person name="Silar P."/>
            <person name="Natvig D.O."/>
            <person name="Lalanne C."/>
            <person name="Gautier V."/>
            <person name="Ament-Velasquez S.L."/>
            <person name="Kruys A."/>
            <person name="Hutchinson M.I."/>
            <person name="Powell A.J."/>
            <person name="Barry K."/>
            <person name="Miller A.N."/>
            <person name="Grigoriev I.V."/>
            <person name="Debuchy R."/>
            <person name="Gladieux P."/>
            <person name="Hiltunen Thoren M."/>
            <person name="Johannesson H."/>
        </authorList>
    </citation>
    <scope>NUCLEOTIDE SEQUENCE</scope>
    <source>
        <strain evidence="1">CBS 538.74</strain>
    </source>
</reference>
<feature type="non-terminal residue" evidence="1">
    <location>
        <position position="1"/>
    </location>
</feature>
<dbReference type="EMBL" id="MU857275">
    <property type="protein sequence ID" value="KAK4148721.1"/>
    <property type="molecule type" value="Genomic_DNA"/>
</dbReference>
<sequence>CIRTAIKATGPHDEVPVEIFCEFTAVSSFKCNQCNERHSTGCNPVAGGMTSDMLDLMIIIRSARALCVLESDEDGFADEDEEEEYRFDLEKRRRFAKLANDCVETFLRSESAHWSQFGMGDEKNPTSNAALDYANFVTNRQQLLANSLLK</sequence>
<evidence type="ECO:0000313" key="2">
    <source>
        <dbReference type="Proteomes" id="UP001302745"/>
    </source>
</evidence>
<accession>A0AAN6VD71</accession>
<reference evidence="1" key="2">
    <citation type="submission" date="2023-05" db="EMBL/GenBank/DDBJ databases">
        <authorList>
            <consortium name="Lawrence Berkeley National Laboratory"/>
            <person name="Steindorff A."/>
            <person name="Hensen N."/>
            <person name="Bonometti L."/>
            <person name="Westerberg I."/>
            <person name="Brannstrom I.O."/>
            <person name="Guillou S."/>
            <person name="Cros-Aarteil S."/>
            <person name="Calhoun S."/>
            <person name="Haridas S."/>
            <person name="Kuo A."/>
            <person name="Mondo S."/>
            <person name="Pangilinan J."/>
            <person name="Riley R."/>
            <person name="Labutti K."/>
            <person name="Andreopoulos B."/>
            <person name="Lipzen A."/>
            <person name="Chen C."/>
            <person name="Yanf M."/>
            <person name="Daum C."/>
            <person name="Ng V."/>
            <person name="Clum A."/>
            <person name="Ohm R."/>
            <person name="Martin F."/>
            <person name="Silar P."/>
            <person name="Natvig D."/>
            <person name="Lalanne C."/>
            <person name="Gautier V."/>
            <person name="Ament-Velasquez S.L."/>
            <person name="Kruys A."/>
            <person name="Hutchinson M.I."/>
            <person name="Powell A.J."/>
            <person name="Barry K."/>
            <person name="Miller A.N."/>
            <person name="Grigoriev I.V."/>
            <person name="Debuchy R."/>
            <person name="Gladieux P."/>
            <person name="Thoren M.H."/>
            <person name="Johannesson H."/>
        </authorList>
    </citation>
    <scope>NUCLEOTIDE SEQUENCE</scope>
    <source>
        <strain evidence="1">CBS 538.74</strain>
    </source>
</reference>
<dbReference type="AlphaFoldDB" id="A0AAN6VD71"/>
<organism evidence="1 2">
    <name type="scientific">Chaetomidium leptoderma</name>
    <dbReference type="NCBI Taxonomy" id="669021"/>
    <lineage>
        <taxon>Eukaryota</taxon>
        <taxon>Fungi</taxon>
        <taxon>Dikarya</taxon>
        <taxon>Ascomycota</taxon>
        <taxon>Pezizomycotina</taxon>
        <taxon>Sordariomycetes</taxon>
        <taxon>Sordariomycetidae</taxon>
        <taxon>Sordariales</taxon>
        <taxon>Chaetomiaceae</taxon>
        <taxon>Chaetomidium</taxon>
    </lineage>
</organism>
<protein>
    <submittedName>
        <fullName evidence="1">Uncharacterized protein</fullName>
    </submittedName>
</protein>
<evidence type="ECO:0000313" key="1">
    <source>
        <dbReference type="EMBL" id="KAK4148721.1"/>
    </source>
</evidence>
<gene>
    <name evidence="1" type="ORF">C8A00DRAFT_38696</name>
</gene>
<keyword evidence="2" id="KW-1185">Reference proteome</keyword>
<name>A0AAN6VD71_9PEZI</name>
<dbReference type="Proteomes" id="UP001302745">
    <property type="component" value="Unassembled WGS sequence"/>
</dbReference>
<comment type="caution">
    <text evidence="1">The sequence shown here is derived from an EMBL/GenBank/DDBJ whole genome shotgun (WGS) entry which is preliminary data.</text>
</comment>